<comment type="caution">
    <text evidence="1">The sequence shown here is derived from an EMBL/GenBank/DDBJ whole genome shotgun (WGS) entry which is preliminary data.</text>
</comment>
<dbReference type="Proteomes" id="UP000031246">
    <property type="component" value="Unassembled WGS sequence"/>
</dbReference>
<evidence type="ECO:0000313" key="1">
    <source>
        <dbReference type="EMBL" id="KIA86053.1"/>
    </source>
</evidence>
<gene>
    <name evidence="1" type="ORF">OC25_26580</name>
</gene>
<keyword evidence="2" id="KW-1185">Reference proteome</keyword>
<organism evidence="1 2">
    <name type="scientific">Pedobacter kyungheensis</name>
    <dbReference type="NCBI Taxonomy" id="1069985"/>
    <lineage>
        <taxon>Bacteria</taxon>
        <taxon>Pseudomonadati</taxon>
        <taxon>Bacteroidota</taxon>
        <taxon>Sphingobacteriia</taxon>
        <taxon>Sphingobacteriales</taxon>
        <taxon>Sphingobacteriaceae</taxon>
        <taxon>Pedobacter</taxon>
    </lineage>
</organism>
<reference evidence="1 2" key="1">
    <citation type="submission" date="2014-10" db="EMBL/GenBank/DDBJ databases">
        <title>Pedobacter Kyungheensis.</title>
        <authorList>
            <person name="Anderson B.M."/>
            <person name="Newman J.D."/>
        </authorList>
    </citation>
    <scope>NUCLEOTIDE SEQUENCE [LARGE SCALE GENOMIC DNA]</scope>
    <source>
        <strain evidence="1 2">KACC 16221</strain>
    </source>
</reference>
<proteinExistence type="predicted"/>
<dbReference type="AlphaFoldDB" id="A0A0C1F281"/>
<dbReference type="EMBL" id="JSYN01000062">
    <property type="protein sequence ID" value="KIA86053.1"/>
    <property type="molecule type" value="Genomic_DNA"/>
</dbReference>
<accession>A0A0C1F281</accession>
<evidence type="ECO:0000313" key="2">
    <source>
        <dbReference type="Proteomes" id="UP000031246"/>
    </source>
</evidence>
<sequence length="83" mass="8970">MTIKRGFSTSSHLHPASGIGDFRRKKHEKLCTAFPTLLPKAGASARSGLNVGKRLGTAAIQVFVGFYKNCAAIFYTDKNNINA</sequence>
<protein>
    <submittedName>
        <fullName evidence="1">Uncharacterized protein</fullName>
    </submittedName>
</protein>
<name>A0A0C1F281_9SPHI</name>